<dbReference type="InterPro" id="IPR039171">
    <property type="entry name" value="Cwc2/Slt11"/>
</dbReference>
<feature type="compositionally biased region" description="Basic residues" evidence="3">
    <location>
        <begin position="1060"/>
        <end position="1081"/>
    </location>
</feature>
<dbReference type="GeneID" id="59234473"/>
<keyword evidence="6" id="KW-1185">Reference proteome</keyword>
<feature type="region of interest" description="Disordered" evidence="3">
    <location>
        <begin position="874"/>
        <end position="957"/>
    </location>
</feature>
<dbReference type="InterPro" id="IPR000504">
    <property type="entry name" value="RRM_dom"/>
</dbReference>
<dbReference type="PANTHER" id="PTHR14089:SF10">
    <property type="entry name" value="RNA-BINDING PROTEIN NAB6"/>
    <property type="match status" value="1"/>
</dbReference>
<dbReference type="Pfam" id="PF10567">
    <property type="entry name" value="Nab6_mRNP_bdg"/>
    <property type="match status" value="1"/>
</dbReference>
<reference evidence="5 6" key="1">
    <citation type="submission" date="2020-07" db="EMBL/GenBank/DDBJ databases">
        <title>The yeast mating-type switching endonuclease HO is a domesticated member of an unorthodox homing genetic element family.</title>
        <authorList>
            <person name="Coughlan A.Y."/>
            <person name="Lombardi L."/>
            <person name="Braun-Galleani S."/>
            <person name="Martos A.R."/>
            <person name="Galeote V."/>
            <person name="Bigey F."/>
            <person name="Dequin S."/>
            <person name="Byrne K.P."/>
            <person name="Wolfe K.H."/>
        </authorList>
    </citation>
    <scope>NUCLEOTIDE SEQUENCE [LARGE SCALE GENOMIC DNA]</scope>
    <source>
        <strain evidence="5 6">NRRL Y-6702</strain>
    </source>
</reference>
<dbReference type="SMART" id="SM00360">
    <property type="entry name" value="RRM"/>
    <property type="match status" value="2"/>
</dbReference>
<feature type="region of interest" description="Disordered" evidence="3">
    <location>
        <begin position="1040"/>
        <end position="1085"/>
    </location>
</feature>
<proteinExistence type="predicted"/>
<dbReference type="FunFam" id="3.30.70.330:FF:000400">
    <property type="entry name" value="Negative regulator of differentiation 1"/>
    <property type="match status" value="1"/>
</dbReference>
<feature type="region of interest" description="Disordered" evidence="3">
    <location>
        <begin position="96"/>
        <end position="142"/>
    </location>
</feature>
<dbReference type="GO" id="GO:0003729">
    <property type="term" value="F:mRNA binding"/>
    <property type="evidence" value="ECO:0007669"/>
    <property type="project" value="TreeGrafter"/>
</dbReference>
<dbReference type="EMBL" id="CP058604">
    <property type="protein sequence ID" value="QLG70837.1"/>
    <property type="molecule type" value="Genomic_DNA"/>
</dbReference>
<feature type="compositionally biased region" description="Low complexity" evidence="3">
    <location>
        <begin position="911"/>
        <end position="927"/>
    </location>
</feature>
<accession>A0A7H9AXG8</accession>
<evidence type="ECO:0000313" key="5">
    <source>
        <dbReference type="EMBL" id="QLG70837.1"/>
    </source>
</evidence>
<organism evidence="5 6">
    <name type="scientific">Zygotorulaspora mrakii</name>
    <name type="common">Zygosaccharomyces mrakii</name>
    <dbReference type="NCBI Taxonomy" id="42260"/>
    <lineage>
        <taxon>Eukaryota</taxon>
        <taxon>Fungi</taxon>
        <taxon>Dikarya</taxon>
        <taxon>Ascomycota</taxon>
        <taxon>Saccharomycotina</taxon>
        <taxon>Saccharomycetes</taxon>
        <taxon>Saccharomycetales</taxon>
        <taxon>Saccharomycetaceae</taxon>
        <taxon>Zygotorulaspora</taxon>
    </lineage>
</organism>
<feature type="compositionally biased region" description="Polar residues" evidence="3">
    <location>
        <begin position="115"/>
        <end position="125"/>
    </location>
</feature>
<dbReference type="InterPro" id="IPR018885">
    <property type="entry name" value="mRNA-bd_dom"/>
</dbReference>
<dbReference type="InterPro" id="IPR035979">
    <property type="entry name" value="RBD_domain_sf"/>
</dbReference>
<gene>
    <name evidence="5" type="ORF">HG535_0A07800</name>
</gene>
<dbReference type="SUPFAM" id="SSF54928">
    <property type="entry name" value="RNA-binding domain, RBD"/>
    <property type="match status" value="1"/>
</dbReference>
<evidence type="ECO:0000256" key="1">
    <source>
        <dbReference type="ARBA" id="ARBA00022884"/>
    </source>
</evidence>
<dbReference type="PROSITE" id="PS50102">
    <property type="entry name" value="RRM"/>
    <property type="match status" value="1"/>
</dbReference>
<dbReference type="GO" id="GO:0010494">
    <property type="term" value="C:cytoplasmic stress granule"/>
    <property type="evidence" value="ECO:0007669"/>
    <property type="project" value="TreeGrafter"/>
</dbReference>
<dbReference type="GO" id="GO:0010468">
    <property type="term" value="P:regulation of gene expression"/>
    <property type="evidence" value="ECO:0007669"/>
    <property type="project" value="UniProtKB-ARBA"/>
</dbReference>
<dbReference type="Gene3D" id="3.30.70.330">
    <property type="match status" value="2"/>
</dbReference>
<evidence type="ECO:0000256" key="3">
    <source>
        <dbReference type="SAM" id="MobiDB-lite"/>
    </source>
</evidence>
<dbReference type="KEGG" id="zmk:HG535_0A07800"/>
<dbReference type="InterPro" id="IPR012677">
    <property type="entry name" value="Nucleotide-bd_a/b_plait_sf"/>
</dbReference>
<dbReference type="PANTHER" id="PTHR14089">
    <property type="entry name" value="PRE-MRNA-SPLICING FACTOR RBM22"/>
    <property type="match status" value="1"/>
</dbReference>
<dbReference type="AlphaFoldDB" id="A0A7H9AXG8"/>
<protein>
    <recommendedName>
        <fullName evidence="4">RRM domain-containing protein</fullName>
    </recommendedName>
</protein>
<feature type="domain" description="RRM" evidence="4">
    <location>
        <begin position="613"/>
        <end position="686"/>
    </location>
</feature>
<feature type="region of interest" description="Disordered" evidence="3">
    <location>
        <begin position="975"/>
        <end position="995"/>
    </location>
</feature>
<dbReference type="OrthoDB" id="6407164at2759"/>
<keyword evidence="1 2" id="KW-0694">RNA-binding</keyword>
<evidence type="ECO:0000256" key="2">
    <source>
        <dbReference type="PROSITE-ProRule" id="PRU00176"/>
    </source>
</evidence>
<dbReference type="InterPro" id="IPR018835">
    <property type="entry name" value="RNA-binding_domain_put"/>
</dbReference>
<dbReference type="Pfam" id="PF10378">
    <property type="entry name" value="RRM"/>
    <property type="match status" value="1"/>
</dbReference>
<sequence>MHPKHTPLNHSFVQNQNHQNLQHHNQNQRIKDSVVYQQGPLLMANQYMNSQAGYYSQQTTMNAPPTPFDTAYGVTLLPSHLLMGSPFVCSPDLFQQGHQQQNHHHRQPYNHYKLTPSSNRSNSKMANGFPPPPALNAPPASRSVINSRHNSYYQLVQGSANSKLFKEPFMITYTVLPKGNDEYRTRSLLFEHVSTSVDLHSFVSKYSKYGPIESIYLFKDSKDDSKNSILLSFLSSKTCLDSYNSVLRRLSEFKSELNSKFLTLSFVSLKYRLQDNFGEIKVKSGNSIEEDKGENGDSLSDALNVTAAASLHYDIINRGATRSIAISLESPCRKEELFDKKLDFLNRKKNQNKRYVLESVDLVIAKEATRHFPQNYVILTFLNITMAVELLDYVRLNATKFGFEKCFFVSVLPQKPTDGPQGNSSSISIHGKSIDNIGINYGSKNASLSSLDSSGSFVSLNQEIESLSNKLQGIQLVTHTIEIKIENYPEPFFAEHDDHVPYVSISEVASLDFQLSEARPQEMQLNESAFLSRESSISNDASFSPQNHSRQSLGSQALPIQAQMPVDAINSAYYMDSPNLGQSMTKPITQSLQRQYASSVEVASLMGGGVGNRTIYIGNVHPRSKPEDVCNVVRGGVLQNVKFIKEKHICFVTFIEASSAVQFYTNAFIDPIVLHGNMLKVGWGHHSGALPKSIALAVTVGASRNVYVSLPEYSFKDKYINDPQYKEYHEKYTIPTEKQLREDFSQYGDIEQINHLSDGHCCWVNFMNISAAIRLVEEVNNDVGEKFHKKFDNRYTGLIIGYGKDRCGNVNKNLVAGKNSRFYKKVKKPSFNIRLNKMEEERRLNEEALRNQHKNNSDQILQFDSLGITLDSSSIKNSPHTNQNNFDTSNGKAVEQHASENSDQEGEELLKLSNESELSNGLEPSSPNLRISSERNTEQETASGRVEDSDDGSVNSEVSTDIELIIHTPIDEKTEFELGNFDDPDEKQLQPKLEGGKVQLSKQKYIASSFDVPSVNSNPPIAPATISRNYSLMVKNQNRISTEPHQSSEQDKSQKQYQNGHKHTIRNNIKSRPRKNSKKRDAKTIPGSDVMAQYLAQLQHSTFMYAANVLGATGEVDKDCIDDSSS</sequence>
<evidence type="ECO:0000313" key="6">
    <source>
        <dbReference type="Proteomes" id="UP000509704"/>
    </source>
</evidence>
<dbReference type="RefSeq" id="XP_037142565.1">
    <property type="nucleotide sequence ID" value="XM_037286670.1"/>
</dbReference>
<dbReference type="Proteomes" id="UP000509704">
    <property type="component" value="Chromosome 1"/>
</dbReference>
<name>A0A7H9AXG8_ZYGMR</name>
<evidence type="ECO:0000259" key="4">
    <source>
        <dbReference type="PROSITE" id="PS50102"/>
    </source>
</evidence>
<feature type="compositionally biased region" description="Polar residues" evidence="3">
    <location>
        <begin position="874"/>
        <end position="891"/>
    </location>
</feature>